<dbReference type="Proteomes" id="UP001328733">
    <property type="component" value="Unassembled WGS sequence"/>
</dbReference>
<dbReference type="GO" id="GO:0005524">
    <property type="term" value="F:ATP binding"/>
    <property type="evidence" value="ECO:0007669"/>
    <property type="project" value="UniProtKB-KW"/>
</dbReference>
<dbReference type="CDD" id="cd00082">
    <property type="entry name" value="HisKA"/>
    <property type="match status" value="1"/>
</dbReference>
<evidence type="ECO:0000256" key="11">
    <source>
        <dbReference type="ARBA" id="ARBA00022840"/>
    </source>
</evidence>
<dbReference type="GO" id="GO:0000155">
    <property type="term" value="F:phosphorelay sensor kinase activity"/>
    <property type="evidence" value="ECO:0007669"/>
    <property type="project" value="InterPro"/>
</dbReference>
<dbReference type="SMART" id="SM00388">
    <property type="entry name" value="HisKA"/>
    <property type="match status" value="1"/>
</dbReference>
<keyword evidence="15" id="KW-0131">Cell cycle</keyword>
<dbReference type="GO" id="GO:0005886">
    <property type="term" value="C:plasma membrane"/>
    <property type="evidence" value="ECO:0007669"/>
    <property type="project" value="UniProtKB-SubCell"/>
</dbReference>
<dbReference type="SUPFAM" id="SSF55874">
    <property type="entry name" value="ATPase domain of HSP90 chaperone/DNA topoisomerase II/histidine kinase"/>
    <property type="match status" value="1"/>
</dbReference>
<keyword evidence="10" id="KW-0418">Kinase</keyword>
<dbReference type="InterPro" id="IPR033479">
    <property type="entry name" value="dCache_1"/>
</dbReference>
<evidence type="ECO:0000313" key="23">
    <source>
        <dbReference type="Proteomes" id="UP001328733"/>
    </source>
</evidence>
<dbReference type="SUPFAM" id="SSF55785">
    <property type="entry name" value="PYP-like sensor domain (PAS domain)"/>
    <property type="match status" value="1"/>
</dbReference>
<evidence type="ECO:0000256" key="14">
    <source>
        <dbReference type="ARBA" id="ARBA00023136"/>
    </source>
</evidence>
<dbReference type="NCBIfam" id="TIGR00229">
    <property type="entry name" value="sensory_box"/>
    <property type="match status" value="1"/>
</dbReference>
<dbReference type="EMBL" id="JBAFSM010000022">
    <property type="protein sequence ID" value="MEG3437984.1"/>
    <property type="molecule type" value="Genomic_DNA"/>
</dbReference>
<comment type="catalytic activity">
    <reaction evidence="1">
        <text>ATP + protein L-histidine = ADP + protein N-phospho-L-histidine.</text>
        <dbReference type="EC" id="2.7.13.3"/>
    </reaction>
</comment>
<keyword evidence="9" id="KW-0547">Nucleotide-binding</keyword>
<evidence type="ECO:0000256" key="6">
    <source>
        <dbReference type="ARBA" id="ARBA00022553"/>
    </source>
</evidence>
<dbReference type="Pfam" id="PF00512">
    <property type="entry name" value="HisKA"/>
    <property type="match status" value="1"/>
</dbReference>
<evidence type="ECO:0000256" key="9">
    <source>
        <dbReference type="ARBA" id="ARBA00022741"/>
    </source>
</evidence>
<keyword evidence="13" id="KW-0902">Two-component regulatory system</keyword>
<evidence type="ECO:0000256" key="15">
    <source>
        <dbReference type="ARBA" id="ARBA00023306"/>
    </source>
</evidence>
<evidence type="ECO:0000256" key="10">
    <source>
        <dbReference type="ARBA" id="ARBA00022777"/>
    </source>
</evidence>
<evidence type="ECO:0000259" key="20">
    <source>
        <dbReference type="PROSITE" id="PS50112"/>
    </source>
</evidence>
<dbReference type="Pfam" id="PF08447">
    <property type="entry name" value="PAS_3"/>
    <property type="match status" value="1"/>
</dbReference>
<feature type="domain" description="PAC" evidence="21">
    <location>
        <begin position="681"/>
        <end position="733"/>
    </location>
</feature>
<dbReference type="InterPro" id="IPR036890">
    <property type="entry name" value="HATPase_C_sf"/>
</dbReference>
<dbReference type="InterPro" id="IPR000014">
    <property type="entry name" value="PAS"/>
</dbReference>
<evidence type="ECO:0000256" key="12">
    <source>
        <dbReference type="ARBA" id="ARBA00022989"/>
    </source>
</evidence>
<comment type="similarity">
    <text evidence="3">In the N-terminal section; belongs to the phytochrome family.</text>
</comment>
<dbReference type="PANTHER" id="PTHR43047:SF72">
    <property type="entry name" value="OSMOSENSING HISTIDINE PROTEIN KINASE SLN1"/>
    <property type="match status" value="1"/>
</dbReference>
<feature type="transmembrane region" description="Helical" evidence="18">
    <location>
        <begin position="45"/>
        <end position="65"/>
    </location>
</feature>
<dbReference type="EC" id="2.7.13.3" evidence="4"/>
<dbReference type="CDD" id="cd16922">
    <property type="entry name" value="HATPase_EvgS-ArcB-TorS-like"/>
    <property type="match status" value="1"/>
</dbReference>
<dbReference type="PROSITE" id="PS50109">
    <property type="entry name" value="HIS_KIN"/>
    <property type="match status" value="1"/>
</dbReference>
<dbReference type="PROSITE" id="PS50113">
    <property type="entry name" value="PAC"/>
    <property type="match status" value="1"/>
</dbReference>
<reference evidence="22 23" key="1">
    <citation type="submission" date="2024-01" db="EMBL/GenBank/DDBJ databases">
        <title>Genomic insights into the taxonomy and metabolism of the cyanobacterium Pannus brasiliensis CCIBt3594.</title>
        <authorList>
            <person name="Machado M."/>
            <person name="Botero N.B."/>
            <person name="Andreote A.P.D."/>
            <person name="Feitosa A.M.T."/>
            <person name="Popin R."/>
            <person name="Sivonen K."/>
            <person name="Fiore M.F."/>
        </authorList>
    </citation>
    <scope>NUCLEOTIDE SEQUENCE [LARGE SCALE GENOMIC DNA]</scope>
    <source>
        <strain evidence="22 23">CCIBt3594</strain>
    </source>
</reference>
<feature type="coiled-coil region" evidence="17">
    <location>
        <begin position="553"/>
        <end position="608"/>
    </location>
</feature>
<dbReference type="RefSeq" id="WP_332865467.1">
    <property type="nucleotide sequence ID" value="NZ_JBAFSM010000022.1"/>
</dbReference>
<dbReference type="PRINTS" id="PR00344">
    <property type="entry name" value="BCTRLSENSOR"/>
</dbReference>
<name>A0AAW9QYJ7_9CHRO</name>
<evidence type="ECO:0000256" key="1">
    <source>
        <dbReference type="ARBA" id="ARBA00000085"/>
    </source>
</evidence>
<feature type="transmembrane region" description="Helical" evidence="18">
    <location>
        <begin position="15"/>
        <end position="38"/>
    </location>
</feature>
<organism evidence="22 23">
    <name type="scientific">Pannus brasiliensis CCIBt3594</name>
    <dbReference type="NCBI Taxonomy" id="1427578"/>
    <lineage>
        <taxon>Bacteria</taxon>
        <taxon>Bacillati</taxon>
        <taxon>Cyanobacteriota</taxon>
        <taxon>Cyanophyceae</taxon>
        <taxon>Oscillatoriophycideae</taxon>
        <taxon>Chroococcales</taxon>
        <taxon>Microcystaceae</taxon>
        <taxon>Pannus</taxon>
    </lineage>
</organism>
<keyword evidence="8 18" id="KW-0812">Transmembrane</keyword>
<evidence type="ECO:0000256" key="5">
    <source>
        <dbReference type="ARBA" id="ARBA00022475"/>
    </source>
</evidence>
<keyword evidence="5" id="KW-1003">Cell membrane</keyword>
<dbReference type="FunFam" id="1.10.287.130:FF:000038">
    <property type="entry name" value="Sensory transduction histidine kinase"/>
    <property type="match status" value="1"/>
</dbReference>
<dbReference type="Gene3D" id="1.10.287.130">
    <property type="match status" value="1"/>
</dbReference>
<dbReference type="InterPro" id="IPR004358">
    <property type="entry name" value="Sig_transdc_His_kin-like_C"/>
</dbReference>
<evidence type="ECO:0000256" key="8">
    <source>
        <dbReference type="ARBA" id="ARBA00022692"/>
    </source>
</evidence>
<accession>A0AAW9QYJ7</accession>
<evidence type="ECO:0000256" key="3">
    <source>
        <dbReference type="ARBA" id="ARBA00006402"/>
    </source>
</evidence>
<evidence type="ECO:0000313" key="22">
    <source>
        <dbReference type="EMBL" id="MEG3437984.1"/>
    </source>
</evidence>
<evidence type="ECO:0000256" key="16">
    <source>
        <dbReference type="ARBA" id="ARBA00074306"/>
    </source>
</evidence>
<dbReference type="Pfam" id="PF02743">
    <property type="entry name" value="dCache_1"/>
    <property type="match status" value="1"/>
</dbReference>
<evidence type="ECO:0000259" key="21">
    <source>
        <dbReference type="PROSITE" id="PS50113"/>
    </source>
</evidence>
<dbReference type="Gene3D" id="3.30.450.20">
    <property type="entry name" value="PAS domain"/>
    <property type="match status" value="2"/>
</dbReference>
<keyword evidence="23" id="KW-1185">Reference proteome</keyword>
<dbReference type="SMART" id="SM00387">
    <property type="entry name" value="HATPase_c"/>
    <property type="match status" value="1"/>
</dbReference>
<evidence type="ECO:0000256" key="4">
    <source>
        <dbReference type="ARBA" id="ARBA00012438"/>
    </source>
</evidence>
<dbReference type="InterPro" id="IPR001610">
    <property type="entry name" value="PAC"/>
</dbReference>
<evidence type="ECO:0000256" key="17">
    <source>
        <dbReference type="SAM" id="Coils"/>
    </source>
</evidence>
<dbReference type="SUPFAM" id="SSF47384">
    <property type="entry name" value="Homodimeric domain of signal transducing histidine kinase"/>
    <property type="match status" value="1"/>
</dbReference>
<keyword evidence="12 18" id="KW-1133">Transmembrane helix</keyword>
<dbReference type="InterPro" id="IPR003661">
    <property type="entry name" value="HisK_dim/P_dom"/>
</dbReference>
<dbReference type="GO" id="GO:0009927">
    <property type="term" value="F:histidine phosphotransfer kinase activity"/>
    <property type="evidence" value="ECO:0007669"/>
    <property type="project" value="TreeGrafter"/>
</dbReference>
<dbReference type="InterPro" id="IPR035965">
    <property type="entry name" value="PAS-like_dom_sf"/>
</dbReference>
<evidence type="ECO:0000256" key="18">
    <source>
        <dbReference type="SAM" id="Phobius"/>
    </source>
</evidence>
<feature type="domain" description="PAS" evidence="20">
    <location>
        <begin position="605"/>
        <end position="677"/>
    </location>
</feature>
<dbReference type="PANTHER" id="PTHR43047">
    <property type="entry name" value="TWO-COMPONENT HISTIDINE PROTEIN KINASE"/>
    <property type="match status" value="1"/>
</dbReference>
<dbReference type="InterPro" id="IPR013655">
    <property type="entry name" value="PAS_fold_3"/>
</dbReference>
<comment type="caution">
    <text evidence="22">The sequence shown here is derived from an EMBL/GenBank/DDBJ whole genome shotgun (WGS) entry which is preliminary data.</text>
</comment>
<evidence type="ECO:0000256" key="2">
    <source>
        <dbReference type="ARBA" id="ARBA00004651"/>
    </source>
</evidence>
<dbReference type="CDD" id="cd12914">
    <property type="entry name" value="PDC1_DGC_like"/>
    <property type="match status" value="1"/>
</dbReference>
<proteinExistence type="inferred from homology"/>
<keyword evidence="7" id="KW-0808">Transferase</keyword>
<evidence type="ECO:0000256" key="13">
    <source>
        <dbReference type="ARBA" id="ARBA00023012"/>
    </source>
</evidence>
<keyword evidence="6" id="KW-0597">Phosphoprotein</keyword>
<dbReference type="CDD" id="cd00130">
    <property type="entry name" value="PAS"/>
    <property type="match status" value="1"/>
</dbReference>
<comment type="subcellular location">
    <subcellularLocation>
        <location evidence="2">Cell membrane</location>
        <topology evidence="2">Multi-pass membrane protein</topology>
    </subcellularLocation>
</comment>
<dbReference type="SMART" id="SM00086">
    <property type="entry name" value="PAC"/>
    <property type="match status" value="1"/>
</dbReference>
<feature type="domain" description="Histidine kinase" evidence="19">
    <location>
        <begin position="751"/>
        <end position="977"/>
    </location>
</feature>
<keyword evidence="11 22" id="KW-0067">ATP-binding</keyword>
<evidence type="ECO:0000259" key="19">
    <source>
        <dbReference type="PROSITE" id="PS50109"/>
    </source>
</evidence>
<feature type="transmembrane region" description="Helical" evidence="18">
    <location>
        <begin position="199"/>
        <end position="217"/>
    </location>
</feature>
<keyword evidence="14 18" id="KW-0472">Membrane</keyword>
<gene>
    <name evidence="22" type="ORF">V0288_12720</name>
</gene>
<evidence type="ECO:0000256" key="7">
    <source>
        <dbReference type="ARBA" id="ARBA00022679"/>
    </source>
</evidence>
<dbReference type="Gene3D" id="3.30.565.10">
    <property type="entry name" value="Histidine kinase-like ATPase, C-terminal domain"/>
    <property type="match status" value="1"/>
</dbReference>
<feature type="transmembrane region" description="Helical" evidence="18">
    <location>
        <begin position="77"/>
        <end position="95"/>
    </location>
</feature>
<dbReference type="InterPro" id="IPR000700">
    <property type="entry name" value="PAS-assoc_C"/>
</dbReference>
<feature type="transmembrane region" description="Helical" evidence="18">
    <location>
        <begin position="165"/>
        <end position="184"/>
    </location>
</feature>
<dbReference type="AlphaFoldDB" id="A0AAW9QYJ7"/>
<dbReference type="InterPro" id="IPR003594">
    <property type="entry name" value="HATPase_dom"/>
</dbReference>
<dbReference type="SMART" id="SM00091">
    <property type="entry name" value="PAS"/>
    <property type="match status" value="1"/>
</dbReference>
<dbReference type="PROSITE" id="PS50112">
    <property type="entry name" value="PAS"/>
    <property type="match status" value="1"/>
</dbReference>
<dbReference type="InterPro" id="IPR036097">
    <property type="entry name" value="HisK_dim/P_sf"/>
</dbReference>
<protein>
    <recommendedName>
        <fullName evidence="16">Circadian input-output histidine kinase CikA</fullName>
        <ecNumber evidence="4">2.7.13.3</ecNumber>
    </recommendedName>
</protein>
<sequence>MKFAHLLGLGKKSPIIFVFLIIFSYLGNYFHLPLFFGLDFLFGNIFALIAVYFYGTLAGVLTAAIGSSYTYSLWGHPYAMVIMTCEILFVGLLLHPSRRRGFGLRFFYRAADFFLRHHNQSLVLLAGLYWIALGIFLVLIFYGGVMRVPPEQLWLIVTKQTVNEIFNAIIANFMIFYLPIARLVEGRARRQELSLQETLFNLFVAFVFFPSLILTVINGQQSFQNIETAIHAELNTATAGIVNHLDEWYNDRLLVLTALAREYSRQESFSPAELQERIDVLKIAFPFFLELYVTDATGKVVAAYPGNDGEEESKLGQHVLSPDDFREISRVGQPRIPRIHTDAVSNSPRVDLQVPIRVGGNFRGVVYGSIDAGQLPGLLTANHPNIRNILLDRENRVIADSQKQLAVGTAYNPRENGEIRDIDRFSFQWLPPYTAYTPIMVRWKRSFYAREVPVGKILPWKIVTKLPTAPYIESLQRLYLKSLSLMLMISFLGLAVSKAVSDRLIRPILELGKRTTDIPAKIVGDRIIAGEETIPSSGIAELDILSGNFQTMTRALGEQFRELNEAKANLETRVVERTRELLELNEDLTREIQRRQEVETSLRESEERYALAVSGTNDGIWDWDLRSHEVYYSPVWMKIVGHADAPLPAKVSSWIENIHPEDRAGAIEAIEAHLNGKTHFFEHIHRIKHRRGHYIWAEAKAKCIRAESGQPYRLVGTLDDITEKKQAQEELRRAKEAAEVANTAKSEFLANMGHEIRTPLNSILGFCQLMLDTEVDERARSYLESIATGGRALLTLINDVLDLSKIEAGKLQPVYEPIAIRQLLAEIAHIFSIEARQKFLFLRVRIEDSLPPAIDFDEVRLRQILFNVVGNALKFTELGGVTLTARARTSAAADGNERFVDMILTIEDTGIGIPADQFDRVFEIFTQRSGQSTREYGGTGLGLTITKRLTEMLGGRIELSSELGKGSRFTFLFPRVRVSEPATEGSIGGSERDLFGYNGLTPVDTDALRVRAFFPEENYPNGVAKASLLEKLRHERDTRWKDLIKTMKTKELRQFAANIQQLAREFPRDALQDYSRRLSERVESFDDRLPETVAEFPDLIRSIEEN</sequence>
<dbReference type="InterPro" id="IPR005467">
    <property type="entry name" value="His_kinase_dom"/>
</dbReference>
<keyword evidence="17" id="KW-0175">Coiled coil</keyword>
<dbReference type="FunFam" id="3.30.565.10:FF:000010">
    <property type="entry name" value="Sensor histidine kinase RcsC"/>
    <property type="match status" value="1"/>
</dbReference>
<dbReference type="Pfam" id="PF02518">
    <property type="entry name" value="HATPase_c"/>
    <property type="match status" value="1"/>
</dbReference>
<feature type="transmembrane region" description="Helical" evidence="18">
    <location>
        <begin position="122"/>
        <end position="145"/>
    </location>
</feature>